<accession>A0ACC1CQN7</accession>
<dbReference type="EMBL" id="CM034405">
    <property type="protein sequence ID" value="KAJ0173876.1"/>
    <property type="molecule type" value="Genomic_DNA"/>
</dbReference>
<protein>
    <submittedName>
        <fullName evidence="1">Uncharacterized protein</fullName>
    </submittedName>
</protein>
<name>A0ACC1CQN7_9NEOP</name>
<evidence type="ECO:0000313" key="2">
    <source>
        <dbReference type="Proteomes" id="UP000824533"/>
    </source>
</evidence>
<comment type="caution">
    <text evidence="1">The sequence shown here is derived from an EMBL/GenBank/DDBJ whole genome shotgun (WGS) entry which is preliminary data.</text>
</comment>
<keyword evidence="2" id="KW-1185">Reference proteome</keyword>
<evidence type="ECO:0000313" key="1">
    <source>
        <dbReference type="EMBL" id="KAJ0173876.1"/>
    </source>
</evidence>
<gene>
    <name evidence="1" type="ORF">K1T71_011025</name>
</gene>
<dbReference type="Proteomes" id="UP000824533">
    <property type="component" value="Linkage Group LG19"/>
</dbReference>
<proteinExistence type="predicted"/>
<reference evidence="1 2" key="1">
    <citation type="journal article" date="2021" name="Front. Genet.">
        <title>Chromosome-Level Genome Assembly Reveals Significant Gene Expansion in the Toll and IMD Signaling Pathways of Dendrolimus kikuchii.</title>
        <authorList>
            <person name="Zhou J."/>
            <person name="Wu P."/>
            <person name="Xiong Z."/>
            <person name="Liu N."/>
            <person name="Zhao N."/>
            <person name="Ji M."/>
            <person name="Qiu Y."/>
            <person name="Yang B."/>
        </authorList>
    </citation>
    <scope>NUCLEOTIDE SEQUENCE [LARGE SCALE GENOMIC DNA]</scope>
    <source>
        <strain evidence="1">Ann1</strain>
    </source>
</reference>
<sequence>MATARATRMARTGARMLVLPGASSAPKADALAERLRSVLDAGDVAVSRPEKTVCLRVSGLDDCTTEGEVAAAISQATGCPADSIKTTKIRFGPDGSGSTCKLLVGWASAIVDVLPHRAQRCYRCHELGHVAARCTSEKDRSGECYRCGKSGHLVTGPCTAKPHCTVCEAAGRPAGHQLGGRPCGAKKTHQEQGQPESAAAAAVDQTAAGSGEK</sequence>
<organism evidence="1 2">
    <name type="scientific">Dendrolimus kikuchii</name>
    <dbReference type="NCBI Taxonomy" id="765133"/>
    <lineage>
        <taxon>Eukaryota</taxon>
        <taxon>Metazoa</taxon>
        <taxon>Ecdysozoa</taxon>
        <taxon>Arthropoda</taxon>
        <taxon>Hexapoda</taxon>
        <taxon>Insecta</taxon>
        <taxon>Pterygota</taxon>
        <taxon>Neoptera</taxon>
        <taxon>Endopterygota</taxon>
        <taxon>Lepidoptera</taxon>
        <taxon>Glossata</taxon>
        <taxon>Ditrysia</taxon>
        <taxon>Bombycoidea</taxon>
        <taxon>Lasiocampidae</taxon>
        <taxon>Dendrolimus</taxon>
    </lineage>
</organism>